<keyword evidence="2" id="KW-1185">Reference proteome</keyword>
<accession>A0A397VSL3</accession>
<reference evidence="1 2" key="1">
    <citation type="submission" date="2018-06" db="EMBL/GenBank/DDBJ databases">
        <title>Comparative genomics reveals the genomic features of Rhizophagus irregularis, R. cerebriforme, R. diaphanum and Gigaspora rosea, and their symbiotic lifestyle signature.</title>
        <authorList>
            <person name="Morin E."/>
            <person name="San Clemente H."/>
            <person name="Chen E.C.H."/>
            <person name="De La Providencia I."/>
            <person name="Hainaut M."/>
            <person name="Kuo A."/>
            <person name="Kohler A."/>
            <person name="Murat C."/>
            <person name="Tang N."/>
            <person name="Roy S."/>
            <person name="Loubradou J."/>
            <person name="Henrissat B."/>
            <person name="Grigoriev I.V."/>
            <person name="Corradi N."/>
            <person name="Roux C."/>
            <person name="Martin F.M."/>
        </authorList>
    </citation>
    <scope>NUCLEOTIDE SEQUENCE [LARGE SCALE GENOMIC DNA]</scope>
    <source>
        <strain evidence="1 2">DAOM 194757</strain>
    </source>
</reference>
<evidence type="ECO:0000313" key="1">
    <source>
        <dbReference type="EMBL" id="RIB25524.1"/>
    </source>
</evidence>
<proteinExistence type="predicted"/>
<organism evidence="1 2">
    <name type="scientific">Gigaspora rosea</name>
    <dbReference type="NCBI Taxonomy" id="44941"/>
    <lineage>
        <taxon>Eukaryota</taxon>
        <taxon>Fungi</taxon>
        <taxon>Fungi incertae sedis</taxon>
        <taxon>Mucoromycota</taxon>
        <taxon>Glomeromycotina</taxon>
        <taxon>Glomeromycetes</taxon>
        <taxon>Diversisporales</taxon>
        <taxon>Gigasporaceae</taxon>
        <taxon>Gigaspora</taxon>
    </lineage>
</organism>
<sequence length="244" mass="27910">MTPAARSSLSPYSELAKWGSVFLVPWICLCNDIQLRPKAPIQNDIPRLQNEKDSLEVNAFWIDYDIELERKRKLWQIKSSDLEYIYTRDQQLGKHIKSIRENRTTIKQTQSLLPEANLSVMDPSSILNDPRNSYPIINGSGDDIRSSSGNSKVQGIYTDQVQGTDDSIYFSERKVINKFVVDCEEDVLKYLEKFDNIDNLKSLEENAFLGKADLRLKCGEVASKSYDKLKEILNIVTRGGPRLD</sequence>
<dbReference type="EMBL" id="QKWP01000171">
    <property type="protein sequence ID" value="RIB25524.1"/>
    <property type="molecule type" value="Genomic_DNA"/>
</dbReference>
<evidence type="ECO:0000313" key="2">
    <source>
        <dbReference type="Proteomes" id="UP000266673"/>
    </source>
</evidence>
<name>A0A397VSL3_9GLOM</name>
<gene>
    <name evidence="1" type="ORF">C2G38_2165685</name>
</gene>
<dbReference type="Proteomes" id="UP000266673">
    <property type="component" value="Unassembled WGS sequence"/>
</dbReference>
<protein>
    <submittedName>
        <fullName evidence="1">Uncharacterized protein</fullName>
    </submittedName>
</protein>
<dbReference type="AlphaFoldDB" id="A0A397VSL3"/>
<dbReference type="OrthoDB" id="10515677at2759"/>
<comment type="caution">
    <text evidence="1">The sequence shown here is derived from an EMBL/GenBank/DDBJ whole genome shotgun (WGS) entry which is preliminary data.</text>
</comment>